<feature type="region of interest" description="Disordered" evidence="1">
    <location>
        <begin position="1"/>
        <end position="79"/>
    </location>
</feature>
<dbReference type="InterPro" id="IPR000601">
    <property type="entry name" value="PKD_dom"/>
</dbReference>
<organism evidence="3 4">
    <name type="scientific">Catenulispora acidiphila (strain DSM 44928 / JCM 14897 / NBRC 102108 / NRRL B-24433 / ID139908)</name>
    <dbReference type="NCBI Taxonomy" id="479433"/>
    <lineage>
        <taxon>Bacteria</taxon>
        <taxon>Bacillati</taxon>
        <taxon>Actinomycetota</taxon>
        <taxon>Actinomycetes</taxon>
        <taxon>Catenulisporales</taxon>
        <taxon>Catenulisporaceae</taxon>
        <taxon>Catenulispora</taxon>
    </lineage>
</organism>
<evidence type="ECO:0000313" key="4">
    <source>
        <dbReference type="Proteomes" id="UP000000851"/>
    </source>
</evidence>
<sequence length="285" mass="28516">MTCTPGTGSCTIDVNNPGNPGTTPSPSQGSGSGGGSGGSSGGSGATSTPSPEQTLINGDCTYAADPSYVPQPGTESHAGQKGAWYLMTCPDGIKTGGDPNKPVATTTQKMVWLTNPPPAALMLPTPAALADRARSLLTPPKPQIGSNPPVGSPQMVGVPTWAFLSRSLWVPVSAKAEVPGESVTATATPVSVAWDFGDGKSIVCTGPGSQFPPGADPKASSPDCGHTYRISSGNAPGGKFQVTATIIWRVDWVGGGQAGTLNDLTTTATVPVTVNQSQAIVTGTG</sequence>
<feature type="compositionally biased region" description="Polar residues" evidence="1">
    <location>
        <begin position="1"/>
        <end position="16"/>
    </location>
</feature>
<dbReference type="PROSITE" id="PS50093">
    <property type="entry name" value="PKD"/>
    <property type="match status" value="1"/>
</dbReference>
<feature type="domain" description="PKD" evidence="2">
    <location>
        <begin position="184"/>
        <end position="228"/>
    </location>
</feature>
<dbReference type="AlphaFoldDB" id="C7QG51"/>
<evidence type="ECO:0000313" key="3">
    <source>
        <dbReference type="EMBL" id="ACU72896.1"/>
    </source>
</evidence>
<evidence type="ECO:0000256" key="1">
    <source>
        <dbReference type="SAM" id="MobiDB-lite"/>
    </source>
</evidence>
<evidence type="ECO:0000259" key="2">
    <source>
        <dbReference type="PROSITE" id="PS50093"/>
    </source>
</evidence>
<gene>
    <name evidence="3" type="ordered locus">Caci_4028</name>
</gene>
<feature type="compositionally biased region" description="Low complexity" evidence="1">
    <location>
        <begin position="17"/>
        <end position="29"/>
    </location>
</feature>
<accession>C7QG51</accession>
<dbReference type="Proteomes" id="UP000000851">
    <property type="component" value="Chromosome"/>
</dbReference>
<dbReference type="STRING" id="479433.Caci_4028"/>
<dbReference type="InParanoid" id="C7QG51"/>
<dbReference type="EMBL" id="CP001700">
    <property type="protein sequence ID" value="ACU72896.1"/>
    <property type="molecule type" value="Genomic_DNA"/>
</dbReference>
<dbReference type="KEGG" id="cai:Caci_4028"/>
<feature type="compositionally biased region" description="Gly residues" evidence="1">
    <location>
        <begin position="30"/>
        <end position="44"/>
    </location>
</feature>
<keyword evidence="4" id="KW-1185">Reference proteome</keyword>
<name>C7QG51_CATAD</name>
<proteinExistence type="predicted"/>
<dbReference type="HOGENOM" id="CLU_071262_0_0_11"/>
<dbReference type="eggNOG" id="COG2132">
    <property type="taxonomic scope" value="Bacteria"/>
</dbReference>
<reference evidence="3 4" key="1">
    <citation type="journal article" date="2009" name="Stand. Genomic Sci.">
        <title>Complete genome sequence of Catenulispora acidiphila type strain (ID 139908).</title>
        <authorList>
            <person name="Copeland A."/>
            <person name="Lapidus A."/>
            <person name="Glavina Del Rio T."/>
            <person name="Nolan M."/>
            <person name="Lucas S."/>
            <person name="Chen F."/>
            <person name="Tice H."/>
            <person name="Cheng J.F."/>
            <person name="Bruce D."/>
            <person name="Goodwin L."/>
            <person name="Pitluck S."/>
            <person name="Mikhailova N."/>
            <person name="Pati A."/>
            <person name="Ivanova N."/>
            <person name="Mavromatis K."/>
            <person name="Chen A."/>
            <person name="Palaniappan K."/>
            <person name="Chain P."/>
            <person name="Land M."/>
            <person name="Hauser L."/>
            <person name="Chang Y.J."/>
            <person name="Jeffries C.D."/>
            <person name="Chertkov O."/>
            <person name="Brettin T."/>
            <person name="Detter J.C."/>
            <person name="Han C."/>
            <person name="Ali Z."/>
            <person name="Tindall B.J."/>
            <person name="Goker M."/>
            <person name="Bristow J."/>
            <person name="Eisen J.A."/>
            <person name="Markowitz V."/>
            <person name="Hugenholtz P."/>
            <person name="Kyrpides N.C."/>
            <person name="Klenk H.P."/>
        </authorList>
    </citation>
    <scope>NUCLEOTIDE SEQUENCE [LARGE SCALE GENOMIC DNA]</scope>
    <source>
        <strain evidence="4">DSM 44928 / JCM 14897 / NBRC 102108 / NRRL B-24433 / ID139908</strain>
    </source>
</reference>
<protein>
    <recommendedName>
        <fullName evidence="2">PKD domain-containing protein</fullName>
    </recommendedName>
</protein>